<organism evidence="1 2">
    <name type="scientific">Solea senegalensis</name>
    <name type="common">Senegalese sole</name>
    <dbReference type="NCBI Taxonomy" id="28829"/>
    <lineage>
        <taxon>Eukaryota</taxon>
        <taxon>Metazoa</taxon>
        <taxon>Chordata</taxon>
        <taxon>Craniata</taxon>
        <taxon>Vertebrata</taxon>
        <taxon>Euteleostomi</taxon>
        <taxon>Actinopterygii</taxon>
        <taxon>Neopterygii</taxon>
        <taxon>Teleostei</taxon>
        <taxon>Neoteleostei</taxon>
        <taxon>Acanthomorphata</taxon>
        <taxon>Carangaria</taxon>
        <taxon>Pleuronectiformes</taxon>
        <taxon>Pleuronectoidei</taxon>
        <taxon>Soleidae</taxon>
        <taxon>Solea</taxon>
    </lineage>
</organism>
<dbReference type="EMBL" id="JAGKHQ010000150">
    <property type="protein sequence ID" value="KAG7471724.1"/>
    <property type="molecule type" value="Genomic_DNA"/>
</dbReference>
<evidence type="ECO:0000313" key="1">
    <source>
        <dbReference type="EMBL" id="KAG7471724.1"/>
    </source>
</evidence>
<dbReference type="Proteomes" id="UP000693946">
    <property type="component" value="Unassembled WGS sequence"/>
</dbReference>
<protein>
    <submittedName>
        <fullName evidence="1">Uncharacterized protein</fullName>
    </submittedName>
</protein>
<evidence type="ECO:0000313" key="2">
    <source>
        <dbReference type="Proteomes" id="UP000693946"/>
    </source>
</evidence>
<dbReference type="AlphaFoldDB" id="A0AAV6PLJ3"/>
<gene>
    <name evidence="1" type="ORF">JOB18_049271</name>
</gene>
<name>A0AAV6PLJ3_SOLSE</name>
<reference evidence="1 2" key="1">
    <citation type="journal article" date="2021" name="Sci. Rep.">
        <title>Chromosome anchoring in Senegalese sole (Solea senegalensis) reveals sex-associated markers and genome rearrangements in flatfish.</title>
        <authorList>
            <person name="Guerrero-Cozar I."/>
            <person name="Gomez-Garrido J."/>
            <person name="Berbel C."/>
            <person name="Martinez-Blanch J.F."/>
            <person name="Alioto T."/>
            <person name="Claros M.G."/>
            <person name="Gagnaire P.A."/>
            <person name="Manchado M."/>
        </authorList>
    </citation>
    <scope>NUCLEOTIDE SEQUENCE [LARGE SCALE GENOMIC DNA]</scope>
    <source>
        <strain evidence="1">Sse05_10M</strain>
    </source>
</reference>
<sequence length="121" mass="13372">SALTLRFQHYLIPQSTARLRIFWVVDGPGGGAYLRAEPRPARARHALQPMGEPRHDIMVIFREAAAADKVCLHAASAHSLYTTRETSESSGSVTHRLTLNFDSVKVSQLVCETSTIARSKK</sequence>
<proteinExistence type="predicted"/>
<keyword evidence="2" id="KW-1185">Reference proteome</keyword>
<comment type="caution">
    <text evidence="1">The sequence shown here is derived from an EMBL/GenBank/DDBJ whole genome shotgun (WGS) entry which is preliminary data.</text>
</comment>
<accession>A0AAV6PLJ3</accession>
<feature type="non-terminal residue" evidence="1">
    <location>
        <position position="1"/>
    </location>
</feature>